<evidence type="ECO:0000313" key="2">
    <source>
        <dbReference type="EMBL" id="MVF49427.1"/>
    </source>
</evidence>
<dbReference type="Proteomes" id="UP000440965">
    <property type="component" value="Unassembled WGS sequence"/>
</dbReference>
<accession>A0A7X3F1K8</accession>
<gene>
    <name evidence="2" type="ORF">F9Z43_08865</name>
</gene>
<feature type="transmembrane region" description="Helical" evidence="1">
    <location>
        <begin position="62"/>
        <end position="80"/>
    </location>
</feature>
<feature type="transmembrane region" description="Helical" evidence="1">
    <location>
        <begin position="6"/>
        <end position="25"/>
    </location>
</feature>
<keyword evidence="1" id="KW-1133">Transmembrane helix</keyword>
<dbReference type="RefSeq" id="WP_049276190.1">
    <property type="nucleotide sequence ID" value="NZ_AP022473.1"/>
</dbReference>
<dbReference type="AlphaFoldDB" id="A0A7X3F1K8"/>
<name>A0A7X3F1K8_9PSED</name>
<evidence type="ECO:0000256" key="1">
    <source>
        <dbReference type="SAM" id="Phobius"/>
    </source>
</evidence>
<organism evidence="2 3">
    <name type="scientific">Pseudomonas monteilii</name>
    <dbReference type="NCBI Taxonomy" id="76759"/>
    <lineage>
        <taxon>Bacteria</taxon>
        <taxon>Pseudomonadati</taxon>
        <taxon>Pseudomonadota</taxon>
        <taxon>Gammaproteobacteria</taxon>
        <taxon>Pseudomonadales</taxon>
        <taxon>Pseudomonadaceae</taxon>
        <taxon>Pseudomonas</taxon>
    </lineage>
</organism>
<keyword evidence="1" id="KW-0472">Membrane</keyword>
<sequence>MSQGFAFWFAWWMFLCGLGLHLWIFGRAVGSVIYAAIVAGSFVRFAWACGKEHGFRPMPCPRWMYAPIVWGEMFMTVLGAPKGSVRHMGGAGVWNGIGNWTVYPKQEAKPCA</sequence>
<reference evidence="2 3" key="1">
    <citation type="submission" date="2019-10" db="EMBL/GenBank/DDBJ databases">
        <title>XDR Pseudomonas monteilii producing IMP-16 from LCR.</title>
        <authorList>
            <person name="Ballaben A."/>
            <person name="Doi Y."/>
        </authorList>
    </citation>
    <scope>NUCLEOTIDE SEQUENCE [LARGE SCALE GENOMIC DNA]</scope>
    <source>
        <strain evidence="2 3">597/14</strain>
    </source>
</reference>
<feature type="transmembrane region" description="Helical" evidence="1">
    <location>
        <begin position="32"/>
        <end position="50"/>
    </location>
</feature>
<comment type="caution">
    <text evidence="2">The sequence shown here is derived from an EMBL/GenBank/DDBJ whole genome shotgun (WGS) entry which is preliminary data.</text>
</comment>
<proteinExistence type="predicted"/>
<dbReference type="EMBL" id="WEIK01000006">
    <property type="protein sequence ID" value="MVF49427.1"/>
    <property type="molecule type" value="Genomic_DNA"/>
</dbReference>
<protein>
    <submittedName>
        <fullName evidence="2">Uncharacterized protein</fullName>
    </submittedName>
</protein>
<keyword evidence="1" id="KW-0812">Transmembrane</keyword>
<evidence type="ECO:0000313" key="3">
    <source>
        <dbReference type="Proteomes" id="UP000440965"/>
    </source>
</evidence>